<dbReference type="SMART" id="SM00922">
    <property type="entry name" value="MR_MLE"/>
    <property type="match status" value="1"/>
</dbReference>
<dbReference type="PANTHER" id="PTHR48073">
    <property type="entry name" value="O-SUCCINYLBENZOATE SYNTHASE-RELATED"/>
    <property type="match status" value="1"/>
</dbReference>
<name>A0A7L9FEZ9_9CREN</name>
<evidence type="ECO:0000256" key="5">
    <source>
        <dbReference type="ARBA" id="ARBA00029491"/>
    </source>
</evidence>
<dbReference type="GO" id="GO:0043748">
    <property type="term" value="F:O-succinylbenzoate synthase activity"/>
    <property type="evidence" value="ECO:0007669"/>
    <property type="project" value="UniProtKB-EC"/>
</dbReference>
<evidence type="ECO:0000256" key="3">
    <source>
        <dbReference type="ARBA" id="ARBA00022842"/>
    </source>
</evidence>
<dbReference type="AlphaFoldDB" id="A0A7L9FEZ9"/>
<dbReference type="InterPro" id="IPR010197">
    <property type="entry name" value="OSBS/NAAAR"/>
</dbReference>
<dbReference type="GO" id="GO:0016854">
    <property type="term" value="F:racemase and epimerase activity"/>
    <property type="evidence" value="ECO:0007669"/>
    <property type="project" value="UniProtKB-ARBA"/>
</dbReference>
<evidence type="ECO:0000256" key="1">
    <source>
        <dbReference type="ARBA" id="ARBA00001968"/>
    </source>
</evidence>
<dbReference type="InParanoid" id="A0A7L9FEZ9"/>
<reference evidence="7 8" key="1">
    <citation type="submission" date="2020-10" db="EMBL/GenBank/DDBJ databases">
        <title>Thermofilum lucidum 3507LT sp. nov. a novel member of Thermofilaceae family isolated from Chile hot spring, and proposal of description order Thermofilales.</title>
        <authorList>
            <person name="Zayulina K.S."/>
            <person name="Elcheninov A.G."/>
            <person name="Toshchakov S.V."/>
            <person name="Kublanov I.V."/>
        </authorList>
    </citation>
    <scope>NUCLEOTIDE SEQUENCE [LARGE SCALE GENOMIC DNA]</scope>
    <source>
        <strain evidence="7 8">3507LT</strain>
    </source>
</reference>
<dbReference type="GO" id="GO:0046872">
    <property type="term" value="F:metal ion binding"/>
    <property type="evidence" value="ECO:0007669"/>
    <property type="project" value="UniProtKB-KW"/>
</dbReference>
<dbReference type="SFLD" id="SFLDG00180">
    <property type="entry name" value="muconate_cycloisomerase"/>
    <property type="match status" value="1"/>
</dbReference>
<gene>
    <name evidence="7" type="primary">menC</name>
    <name evidence="7" type="ORF">IG193_06370</name>
</gene>
<dbReference type="SUPFAM" id="SSF51604">
    <property type="entry name" value="Enolase C-terminal domain-like"/>
    <property type="match status" value="1"/>
</dbReference>
<keyword evidence="4 7" id="KW-0456">Lyase</keyword>
<dbReference type="Proteomes" id="UP000594121">
    <property type="component" value="Chromosome"/>
</dbReference>
<keyword evidence="2" id="KW-0479">Metal-binding</keyword>
<feature type="domain" description="Mandelate racemase/muconate lactonizing enzyme C-terminal" evidence="6">
    <location>
        <begin position="143"/>
        <end position="235"/>
    </location>
</feature>
<proteinExistence type="predicted"/>
<organism evidence="7 8">
    <name type="scientific">Infirmifilum lucidum</name>
    <dbReference type="NCBI Taxonomy" id="2776706"/>
    <lineage>
        <taxon>Archaea</taxon>
        <taxon>Thermoproteota</taxon>
        <taxon>Thermoprotei</taxon>
        <taxon>Thermofilales</taxon>
        <taxon>Thermofilaceae</taxon>
        <taxon>Infirmifilum</taxon>
    </lineage>
</organism>
<dbReference type="NCBIfam" id="TIGR01928">
    <property type="entry name" value="menC_lowGC_arch"/>
    <property type="match status" value="1"/>
</dbReference>
<dbReference type="SUPFAM" id="SSF54826">
    <property type="entry name" value="Enolase N-terminal domain-like"/>
    <property type="match status" value="1"/>
</dbReference>
<dbReference type="EC" id="4.2.1.113" evidence="5"/>
<dbReference type="GO" id="GO:0009234">
    <property type="term" value="P:menaquinone biosynthetic process"/>
    <property type="evidence" value="ECO:0007669"/>
    <property type="project" value="UniProtKB-UniPathway"/>
</dbReference>
<dbReference type="InterPro" id="IPR029065">
    <property type="entry name" value="Enolase_C-like"/>
</dbReference>
<dbReference type="PANTHER" id="PTHR48073:SF5">
    <property type="entry name" value="O-SUCCINYLBENZOATE SYNTHASE"/>
    <property type="match status" value="1"/>
</dbReference>
<evidence type="ECO:0000259" key="6">
    <source>
        <dbReference type="SMART" id="SM00922"/>
    </source>
</evidence>
<evidence type="ECO:0000313" key="7">
    <source>
        <dbReference type="EMBL" id="QOJ78378.1"/>
    </source>
</evidence>
<keyword evidence="8" id="KW-1185">Reference proteome</keyword>
<dbReference type="UniPathway" id="UPA00079"/>
<evidence type="ECO:0000256" key="2">
    <source>
        <dbReference type="ARBA" id="ARBA00022723"/>
    </source>
</evidence>
<dbReference type="Pfam" id="PF13378">
    <property type="entry name" value="MR_MLE_C"/>
    <property type="match status" value="1"/>
</dbReference>
<dbReference type="RefSeq" id="WP_192818350.1">
    <property type="nucleotide sequence ID" value="NZ_CP062310.1"/>
</dbReference>
<dbReference type="UniPathway" id="UPA01057">
    <property type="reaction ID" value="UER00165"/>
</dbReference>
<evidence type="ECO:0000313" key="8">
    <source>
        <dbReference type="Proteomes" id="UP000594121"/>
    </source>
</evidence>
<dbReference type="InterPro" id="IPR013341">
    <property type="entry name" value="Mandelate_racemase_N_dom"/>
</dbReference>
<keyword evidence="3" id="KW-0460">Magnesium</keyword>
<dbReference type="Pfam" id="PF02746">
    <property type="entry name" value="MR_MLE_N"/>
    <property type="match status" value="1"/>
</dbReference>
<dbReference type="Gene3D" id="3.20.20.120">
    <property type="entry name" value="Enolase-like C-terminal domain"/>
    <property type="match status" value="1"/>
</dbReference>
<evidence type="ECO:0000256" key="4">
    <source>
        <dbReference type="ARBA" id="ARBA00023239"/>
    </source>
</evidence>
<dbReference type="EMBL" id="CP062310">
    <property type="protein sequence ID" value="QOJ78378.1"/>
    <property type="molecule type" value="Genomic_DNA"/>
</dbReference>
<dbReference type="InterPro" id="IPR029017">
    <property type="entry name" value="Enolase-like_N"/>
</dbReference>
<dbReference type="InterPro" id="IPR036849">
    <property type="entry name" value="Enolase-like_C_sf"/>
</dbReference>
<dbReference type="Gene3D" id="3.30.390.10">
    <property type="entry name" value="Enolase-like, N-terminal domain"/>
    <property type="match status" value="1"/>
</dbReference>
<protein>
    <recommendedName>
        <fullName evidence="5">o-succinylbenzoate synthase</fullName>
        <ecNumber evidence="5">4.2.1.113</ecNumber>
    </recommendedName>
</protein>
<accession>A0A7L9FEZ9</accession>
<dbReference type="SFLD" id="SFLDS00001">
    <property type="entry name" value="Enolase"/>
    <property type="match status" value="1"/>
</dbReference>
<dbReference type="InterPro" id="IPR013342">
    <property type="entry name" value="Mandelate_racemase_C"/>
</dbReference>
<dbReference type="GeneID" id="59149504"/>
<sequence length="370" mass="41628">MEIRKVDVYFLEMKLKGEFRTSFGSLLARPVVLVRVEEKGGEEGWGELVAEWGPWYSYETYDVSLLVLRKFIIPLLLESEIQRPEDFQRIVSRVRGYPMAKTAVEEALVDLFARLRRVPIADLLGGDRREIVSGVSIGIKPTIDELLSEVRRRVEEGYQRIKIKIEPGFDLKPVEAIKREFGDIPLQVDANGAYSLRDIRLFRELDKHGLLMIEQPLAWDDLLAHSILSRKISTPICLDESIKSLQDLVVGWMLGSLEIVNVKPSRVGGVIAAREILEAAPKLGLGAWIGGMLETGIGRAFLVALASHAAVNYPNDISASDRYWEEDIVEPPWILTARGTIEVPSRPGLGVEVLIDSIEKMSREKWSMAK</sequence>
<dbReference type="SFLD" id="SFLDF00009">
    <property type="entry name" value="o-succinylbenzoate_synthase"/>
    <property type="match status" value="1"/>
</dbReference>
<comment type="cofactor">
    <cofactor evidence="1">
        <name>a divalent metal cation</name>
        <dbReference type="ChEBI" id="CHEBI:60240"/>
    </cofactor>
</comment>
<dbReference type="KEGG" id="thel:IG193_06370"/>